<evidence type="ECO:0000313" key="7">
    <source>
        <dbReference type="Proteomes" id="UP000193920"/>
    </source>
</evidence>
<dbReference type="InterPro" id="IPR023476">
    <property type="entry name" value="Pep_tRNA_hydro_II_dom_sf"/>
</dbReference>
<dbReference type="PANTHER" id="PTHR12649:SF11">
    <property type="entry name" value="PEPTIDYL-TRNA HYDROLASE 2, MITOCHONDRIAL"/>
    <property type="match status" value="1"/>
</dbReference>
<feature type="transmembrane region" description="Helical" evidence="5">
    <location>
        <begin position="6"/>
        <end position="26"/>
    </location>
</feature>
<evidence type="ECO:0000256" key="3">
    <source>
        <dbReference type="ARBA" id="ARBA00038050"/>
    </source>
</evidence>
<dbReference type="PANTHER" id="PTHR12649">
    <property type="entry name" value="PEPTIDYL-TRNA HYDROLASE 2"/>
    <property type="match status" value="1"/>
</dbReference>
<dbReference type="OrthoDB" id="1733656at2759"/>
<evidence type="ECO:0000256" key="4">
    <source>
        <dbReference type="ARBA" id="ARBA00048707"/>
    </source>
</evidence>
<keyword evidence="5" id="KW-0472">Membrane</keyword>
<name>A0A1Y2AVH5_9FUNG</name>
<sequence>MDKESTYSILKLVASMAISVALSILIKKNTGNSSNDTTITKNVDFIHNHIEAEPINEDLVMALVARMDLKMSKGKTTAQCCHAAVALNSIADKNVLNQWKNNGQPKYVLKCQTQEDLHNIAREARRMNVPTYIITDAGRTQIPSGSQTVVGIGPAKKELIDEITKDLQKY</sequence>
<dbReference type="CDD" id="cd02430">
    <property type="entry name" value="PTH2"/>
    <property type="match status" value="1"/>
</dbReference>
<keyword evidence="2 6" id="KW-0378">Hydrolase</keyword>
<comment type="similarity">
    <text evidence="3">Belongs to the PTH2 family.</text>
</comment>
<reference evidence="6 7" key="1">
    <citation type="submission" date="2016-08" db="EMBL/GenBank/DDBJ databases">
        <title>A Parts List for Fungal Cellulosomes Revealed by Comparative Genomics.</title>
        <authorList>
            <consortium name="DOE Joint Genome Institute"/>
            <person name="Haitjema C.H."/>
            <person name="Gilmore S.P."/>
            <person name="Henske J.K."/>
            <person name="Solomon K.V."/>
            <person name="De Groot R."/>
            <person name="Kuo A."/>
            <person name="Mondo S.J."/>
            <person name="Salamov A.A."/>
            <person name="Labutti K."/>
            <person name="Zhao Z."/>
            <person name="Chiniquy J."/>
            <person name="Barry K."/>
            <person name="Brewer H.M."/>
            <person name="Purvine S.O."/>
            <person name="Wright A.T."/>
            <person name="Boxma B."/>
            <person name="Van Alen T."/>
            <person name="Hackstein J.H."/>
            <person name="Baker S.E."/>
            <person name="Grigoriev I.V."/>
            <person name="O'Malley M.A."/>
        </authorList>
    </citation>
    <scope>NUCLEOTIDE SEQUENCE [LARGE SCALE GENOMIC DNA]</scope>
    <source>
        <strain evidence="6 7">G1</strain>
    </source>
</reference>
<gene>
    <name evidence="6" type="ORF">LY90DRAFT_674546</name>
</gene>
<evidence type="ECO:0000256" key="5">
    <source>
        <dbReference type="SAM" id="Phobius"/>
    </source>
</evidence>
<dbReference type="AlphaFoldDB" id="A0A1Y2AVH5"/>
<dbReference type="Pfam" id="PF01981">
    <property type="entry name" value="PTH2"/>
    <property type="match status" value="1"/>
</dbReference>
<dbReference type="FunFam" id="3.40.1490.10:FF:000001">
    <property type="entry name" value="Peptidyl-tRNA hydrolase 2"/>
    <property type="match status" value="1"/>
</dbReference>
<dbReference type="InterPro" id="IPR002833">
    <property type="entry name" value="PTH2"/>
</dbReference>
<evidence type="ECO:0000256" key="1">
    <source>
        <dbReference type="ARBA" id="ARBA00013260"/>
    </source>
</evidence>
<comment type="caution">
    <text evidence="6">The sequence shown here is derived from an EMBL/GenBank/DDBJ whole genome shotgun (WGS) entry which is preliminary data.</text>
</comment>
<dbReference type="NCBIfam" id="NF003314">
    <property type="entry name" value="PRK04322.1"/>
    <property type="match status" value="1"/>
</dbReference>
<evidence type="ECO:0000313" key="6">
    <source>
        <dbReference type="EMBL" id="ORY26532.1"/>
    </source>
</evidence>
<dbReference type="GO" id="GO:0004045">
    <property type="term" value="F:peptidyl-tRNA hydrolase activity"/>
    <property type="evidence" value="ECO:0007669"/>
    <property type="project" value="UniProtKB-EC"/>
</dbReference>
<dbReference type="EMBL" id="MCOG01000201">
    <property type="protein sequence ID" value="ORY26532.1"/>
    <property type="molecule type" value="Genomic_DNA"/>
</dbReference>
<protein>
    <recommendedName>
        <fullName evidence="1">peptidyl-tRNA hydrolase</fullName>
        <ecNumber evidence="1">3.1.1.29</ecNumber>
    </recommendedName>
</protein>
<dbReference type="SUPFAM" id="SSF102462">
    <property type="entry name" value="Peptidyl-tRNA hydrolase II"/>
    <property type="match status" value="1"/>
</dbReference>
<keyword evidence="7" id="KW-1185">Reference proteome</keyword>
<keyword evidence="5" id="KW-0812">Transmembrane</keyword>
<accession>A0A1Y2AVH5</accession>
<dbReference type="Gene3D" id="3.40.1490.10">
    <property type="entry name" value="Bit1"/>
    <property type="match status" value="1"/>
</dbReference>
<dbReference type="GO" id="GO:0005829">
    <property type="term" value="C:cytosol"/>
    <property type="evidence" value="ECO:0007669"/>
    <property type="project" value="TreeGrafter"/>
</dbReference>
<keyword evidence="5" id="KW-1133">Transmembrane helix</keyword>
<organism evidence="6 7">
    <name type="scientific">Neocallimastix californiae</name>
    <dbReference type="NCBI Taxonomy" id="1754190"/>
    <lineage>
        <taxon>Eukaryota</taxon>
        <taxon>Fungi</taxon>
        <taxon>Fungi incertae sedis</taxon>
        <taxon>Chytridiomycota</taxon>
        <taxon>Chytridiomycota incertae sedis</taxon>
        <taxon>Neocallimastigomycetes</taxon>
        <taxon>Neocallimastigales</taxon>
        <taxon>Neocallimastigaceae</taxon>
        <taxon>Neocallimastix</taxon>
    </lineage>
</organism>
<dbReference type="EC" id="3.1.1.29" evidence="1"/>
<dbReference type="NCBIfam" id="TIGR00283">
    <property type="entry name" value="arch_pth2"/>
    <property type="match status" value="1"/>
</dbReference>
<comment type="catalytic activity">
    <reaction evidence="4">
        <text>an N-acyl-L-alpha-aminoacyl-tRNA + H2O = an N-acyl-L-amino acid + a tRNA + H(+)</text>
        <dbReference type="Rhea" id="RHEA:54448"/>
        <dbReference type="Rhea" id="RHEA-COMP:10123"/>
        <dbReference type="Rhea" id="RHEA-COMP:13883"/>
        <dbReference type="ChEBI" id="CHEBI:15377"/>
        <dbReference type="ChEBI" id="CHEBI:15378"/>
        <dbReference type="ChEBI" id="CHEBI:59874"/>
        <dbReference type="ChEBI" id="CHEBI:78442"/>
        <dbReference type="ChEBI" id="CHEBI:138191"/>
        <dbReference type="EC" id="3.1.1.29"/>
    </reaction>
</comment>
<proteinExistence type="inferred from homology"/>
<dbReference type="STRING" id="1754190.A0A1Y2AVH5"/>
<dbReference type="Proteomes" id="UP000193920">
    <property type="component" value="Unassembled WGS sequence"/>
</dbReference>
<evidence type="ECO:0000256" key="2">
    <source>
        <dbReference type="ARBA" id="ARBA00022801"/>
    </source>
</evidence>